<dbReference type="Gene3D" id="3.40.50.150">
    <property type="entry name" value="Vaccinia Virus protein VP39"/>
    <property type="match status" value="1"/>
</dbReference>
<evidence type="ECO:0000256" key="8">
    <source>
        <dbReference type="ARBA" id="ARBA00048428"/>
    </source>
</evidence>
<feature type="domain" description="Methyltransferase" evidence="9">
    <location>
        <begin position="89"/>
        <end position="198"/>
    </location>
</feature>
<dbReference type="EMBL" id="HM454280">
    <property type="protein sequence ID" value="ADI87687.1"/>
    <property type="molecule type" value="Genomic_DNA"/>
</dbReference>
<comment type="catalytic activity">
    <reaction evidence="6">
        <text>arsenic triglutathione + [thioredoxin]-dithiol + S-adenosyl-L-methionine + 2 H2O = methylarsonous acid + [thioredoxin]-disulfide + 3 glutathione + S-adenosyl-L-homocysteine + H(+)</text>
        <dbReference type="Rhea" id="RHEA:69460"/>
        <dbReference type="Rhea" id="RHEA-COMP:10698"/>
        <dbReference type="Rhea" id="RHEA-COMP:10700"/>
        <dbReference type="ChEBI" id="CHEBI:15377"/>
        <dbReference type="ChEBI" id="CHEBI:15378"/>
        <dbReference type="ChEBI" id="CHEBI:17826"/>
        <dbReference type="ChEBI" id="CHEBI:29950"/>
        <dbReference type="ChEBI" id="CHEBI:50058"/>
        <dbReference type="ChEBI" id="CHEBI:57856"/>
        <dbReference type="ChEBI" id="CHEBI:57925"/>
        <dbReference type="ChEBI" id="CHEBI:59789"/>
        <dbReference type="ChEBI" id="CHEBI:183640"/>
        <dbReference type="EC" id="2.1.1.137"/>
    </reaction>
</comment>
<organism evidence="10">
    <name type="scientific">uncultured Nitrospirae bacterium MY2-3C</name>
    <dbReference type="NCBI Taxonomy" id="798577"/>
    <lineage>
        <taxon>Bacteria</taxon>
        <taxon>Pseudomonadati</taxon>
        <taxon>Nitrospirota</taxon>
        <taxon>environmental samples</taxon>
    </lineage>
</organism>
<gene>
    <name evidence="10" type="ORF">LW2_0120</name>
</gene>
<keyword evidence="2" id="KW-0949">S-adenosyl-L-methionine</keyword>
<accession>D9MNZ8</accession>
<protein>
    <recommendedName>
        <fullName evidence="5">Arsenite methyltransferase</fullName>
        <ecNumber evidence="4">2.1.1.137</ecNumber>
    </recommendedName>
</protein>
<dbReference type="InterPro" id="IPR025714">
    <property type="entry name" value="Methyltranfer_dom"/>
</dbReference>
<dbReference type="AlphaFoldDB" id="D9MNZ8"/>
<comment type="catalytic activity">
    <reaction evidence="7">
        <text>arsenic triglutathione + 2 [thioredoxin]-dithiol + 2 S-adenosyl-L-methionine + H2O = dimethylarsinous acid + 2 [thioredoxin]-disulfide + 3 glutathione + 2 S-adenosyl-L-homocysteine + 2 H(+)</text>
        <dbReference type="Rhea" id="RHEA:69464"/>
        <dbReference type="Rhea" id="RHEA-COMP:10698"/>
        <dbReference type="Rhea" id="RHEA-COMP:10700"/>
        <dbReference type="ChEBI" id="CHEBI:15377"/>
        <dbReference type="ChEBI" id="CHEBI:15378"/>
        <dbReference type="ChEBI" id="CHEBI:23808"/>
        <dbReference type="ChEBI" id="CHEBI:29950"/>
        <dbReference type="ChEBI" id="CHEBI:50058"/>
        <dbReference type="ChEBI" id="CHEBI:57856"/>
        <dbReference type="ChEBI" id="CHEBI:57925"/>
        <dbReference type="ChEBI" id="CHEBI:59789"/>
        <dbReference type="ChEBI" id="CHEBI:183640"/>
        <dbReference type="EC" id="2.1.1.137"/>
    </reaction>
</comment>
<keyword evidence="10" id="KW-0489">Methyltransferase</keyword>
<dbReference type="GO" id="GO:0032259">
    <property type="term" value="P:methylation"/>
    <property type="evidence" value="ECO:0007669"/>
    <property type="project" value="UniProtKB-KW"/>
</dbReference>
<evidence type="ECO:0000256" key="1">
    <source>
        <dbReference type="ARBA" id="ARBA00022679"/>
    </source>
</evidence>
<dbReference type="Pfam" id="PF13847">
    <property type="entry name" value="Methyltransf_31"/>
    <property type="match status" value="1"/>
</dbReference>
<sequence length="215" mass="23128">MGRQENPSWRVSAMKSISANDLKCAISKEYAEVATNPNKGFHFHTGRKLLGLLGYTDLWPDAWLNELPAGALESFVGTGNPFSIGELRAGEQVVDVGSGAGFDSFIAARLVGPTGKVVGVEMTPDMLNKAKSSAREAIMPQLEFIQGSAESLPLADEWADVIISNGVVNLCPDKLAVFREMFRVLRPGGRLQIGDISASVPISDSAREDIHLWTG</sequence>
<evidence type="ECO:0000256" key="3">
    <source>
        <dbReference type="ARBA" id="ARBA00034487"/>
    </source>
</evidence>
<evidence type="ECO:0000256" key="6">
    <source>
        <dbReference type="ARBA" id="ARBA00047941"/>
    </source>
</evidence>
<name>D9MNZ8_9BACT</name>
<comment type="catalytic activity">
    <reaction evidence="8">
        <text>arsenic triglutathione + 3 [thioredoxin]-dithiol + 3 S-adenosyl-L-methionine = trimethylarsine + 3 [thioredoxin]-disulfide + 3 glutathione + 3 S-adenosyl-L-homocysteine + 3 H(+)</text>
        <dbReference type="Rhea" id="RHEA:69432"/>
        <dbReference type="Rhea" id="RHEA-COMP:10698"/>
        <dbReference type="Rhea" id="RHEA-COMP:10700"/>
        <dbReference type="ChEBI" id="CHEBI:15378"/>
        <dbReference type="ChEBI" id="CHEBI:27130"/>
        <dbReference type="ChEBI" id="CHEBI:29950"/>
        <dbReference type="ChEBI" id="CHEBI:50058"/>
        <dbReference type="ChEBI" id="CHEBI:57856"/>
        <dbReference type="ChEBI" id="CHEBI:57925"/>
        <dbReference type="ChEBI" id="CHEBI:59789"/>
        <dbReference type="ChEBI" id="CHEBI:183640"/>
        <dbReference type="EC" id="2.1.1.137"/>
    </reaction>
</comment>
<dbReference type="InterPro" id="IPR026669">
    <property type="entry name" value="Arsenite_MeTrfase-like"/>
</dbReference>
<evidence type="ECO:0000313" key="10">
    <source>
        <dbReference type="EMBL" id="ADI87687.1"/>
    </source>
</evidence>
<dbReference type="EC" id="2.1.1.137" evidence="4"/>
<evidence type="ECO:0000259" key="9">
    <source>
        <dbReference type="Pfam" id="PF13847"/>
    </source>
</evidence>
<dbReference type="GO" id="GO:0030791">
    <property type="term" value="F:arsenite methyltransferase activity"/>
    <property type="evidence" value="ECO:0007669"/>
    <property type="project" value="UniProtKB-EC"/>
</dbReference>
<evidence type="ECO:0000256" key="2">
    <source>
        <dbReference type="ARBA" id="ARBA00022691"/>
    </source>
</evidence>
<dbReference type="PANTHER" id="PTHR43675">
    <property type="entry name" value="ARSENITE METHYLTRANSFERASE"/>
    <property type="match status" value="1"/>
</dbReference>
<evidence type="ECO:0000256" key="5">
    <source>
        <dbReference type="ARBA" id="ARBA00034545"/>
    </source>
</evidence>
<proteinExistence type="inferred from homology"/>
<comment type="similarity">
    <text evidence="3">Belongs to the methyltransferase superfamily. Arsenite methyltransferase family.</text>
</comment>
<dbReference type="SUPFAM" id="SSF53335">
    <property type="entry name" value="S-adenosyl-L-methionine-dependent methyltransferases"/>
    <property type="match status" value="1"/>
</dbReference>
<dbReference type="CDD" id="cd02440">
    <property type="entry name" value="AdoMet_MTases"/>
    <property type="match status" value="1"/>
</dbReference>
<dbReference type="InterPro" id="IPR029063">
    <property type="entry name" value="SAM-dependent_MTases_sf"/>
</dbReference>
<dbReference type="PANTHER" id="PTHR43675:SF8">
    <property type="entry name" value="ARSENITE METHYLTRANSFERASE"/>
    <property type="match status" value="1"/>
</dbReference>
<evidence type="ECO:0000256" key="4">
    <source>
        <dbReference type="ARBA" id="ARBA00034521"/>
    </source>
</evidence>
<keyword evidence="1 10" id="KW-0808">Transferase</keyword>
<evidence type="ECO:0000256" key="7">
    <source>
        <dbReference type="ARBA" id="ARBA00047943"/>
    </source>
</evidence>
<reference evidence="10" key="1">
    <citation type="journal article" date="2011" name="Appl. Environ. Microbiol.">
        <title>Metagenomic analysis reveals unexpected subgenomic diversity of magnetotactic bacteria within the phylum Nitrospirae.</title>
        <authorList>
            <person name="Lin W."/>
            <person name="Jogler C."/>
            <person name="Schuler D."/>
            <person name="Pan Y."/>
        </authorList>
    </citation>
    <scope>NUCLEOTIDE SEQUENCE</scope>
</reference>